<organism evidence="13 14">
    <name type="scientific">Zizania palustris</name>
    <name type="common">Northern wild rice</name>
    <dbReference type="NCBI Taxonomy" id="103762"/>
    <lineage>
        <taxon>Eukaryota</taxon>
        <taxon>Viridiplantae</taxon>
        <taxon>Streptophyta</taxon>
        <taxon>Embryophyta</taxon>
        <taxon>Tracheophyta</taxon>
        <taxon>Spermatophyta</taxon>
        <taxon>Magnoliopsida</taxon>
        <taxon>Liliopsida</taxon>
        <taxon>Poales</taxon>
        <taxon>Poaceae</taxon>
        <taxon>BOP clade</taxon>
        <taxon>Oryzoideae</taxon>
        <taxon>Oryzeae</taxon>
        <taxon>Zizaniinae</taxon>
        <taxon>Zizania</taxon>
    </lineage>
</organism>
<dbReference type="EMBL" id="JAAALK010000283">
    <property type="protein sequence ID" value="KAG8069807.1"/>
    <property type="molecule type" value="Genomic_DNA"/>
</dbReference>
<keyword evidence="4" id="KW-0762">Sugar transport</keyword>
<dbReference type="PROSITE" id="PS50850">
    <property type="entry name" value="MFS"/>
    <property type="match status" value="1"/>
</dbReference>
<comment type="subcellular location">
    <subcellularLocation>
        <location evidence="1">Membrane</location>
        <topology evidence="1">Multi-pass membrane protein</topology>
    </subcellularLocation>
</comment>
<reference evidence="13" key="2">
    <citation type="submission" date="2021-02" db="EMBL/GenBank/DDBJ databases">
        <authorList>
            <person name="Kimball J.A."/>
            <person name="Haas M.W."/>
            <person name="Macchietto M."/>
            <person name="Kono T."/>
            <person name="Duquette J."/>
            <person name="Shao M."/>
        </authorList>
    </citation>
    <scope>NUCLEOTIDE SEQUENCE</scope>
    <source>
        <tissue evidence="13">Fresh leaf tissue</tissue>
    </source>
</reference>
<feature type="transmembrane region" description="Helical" evidence="11">
    <location>
        <begin position="367"/>
        <end position="391"/>
    </location>
</feature>
<evidence type="ECO:0000256" key="7">
    <source>
        <dbReference type="ARBA" id="ARBA00022989"/>
    </source>
</evidence>
<feature type="transmembrane region" description="Helical" evidence="11">
    <location>
        <begin position="101"/>
        <end position="121"/>
    </location>
</feature>
<dbReference type="AlphaFoldDB" id="A0A8J5SIN3"/>
<evidence type="ECO:0000256" key="1">
    <source>
        <dbReference type="ARBA" id="ARBA00004141"/>
    </source>
</evidence>
<dbReference type="PANTHER" id="PTHR23500:SF178">
    <property type="entry name" value="OS02G0160400 PROTEIN"/>
    <property type="match status" value="1"/>
</dbReference>
<evidence type="ECO:0000256" key="11">
    <source>
        <dbReference type="SAM" id="Phobius"/>
    </source>
</evidence>
<name>A0A8J5SIN3_ZIZPA</name>
<dbReference type="FunFam" id="1.20.1250.20:FF:000910">
    <property type="entry name" value="Sugar transport protein 1"/>
    <property type="match status" value="1"/>
</dbReference>
<feature type="transmembrane region" description="Helical" evidence="11">
    <location>
        <begin position="468"/>
        <end position="487"/>
    </location>
</feature>
<dbReference type="PANTHER" id="PTHR23500">
    <property type="entry name" value="SOLUTE CARRIER FAMILY 2, FACILITATED GLUCOSE TRANSPORTER"/>
    <property type="match status" value="1"/>
</dbReference>
<feature type="transmembrane region" description="Helical" evidence="11">
    <location>
        <begin position="163"/>
        <end position="181"/>
    </location>
</feature>
<reference evidence="13" key="1">
    <citation type="journal article" date="2021" name="bioRxiv">
        <title>Whole Genome Assembly and Annotation of Northern Wild Rice, Zizania palustris L., Supports a Whole Genome Duplication in the Zizania Genus.</title>
        <authorList>
            <person name="Haas M."/>
            <person name="Kono T."/>
            <person name="Macchietto M."/>
            <person name="Millas R."/>
            <person name="McGilp L."/>
            <person name="Shao M."/>
            <person name="Duquette J."/>
            <person name="Hirsch C.N."/>
            <person name="Kimball J."/>
        </authorList>
    </citation>
    <scope>NUCLEOTIDE SEQUENCE</scope>
    <source>
        <tissue evidence="13">Fresh leaf tissue</tissue>
    </source>
</reference>
<accession>A0A8J5SIN3</accession>
<dbReference type="OrthoDB" id="4142200at2759"/>
<dbReference type="GO" id="GO:0015145">
    <property type="term" value="F:monosaccharide transmembrane transporter activity"/>
    <property type="evidence" value="ECO:0007669"/>
    <property type="project" value="InterPro"/>
</dbReference>
<dbReference type="CDD" id="cd17361">
    <property type="entry name" value="MFS_STP"/>
    <property type="match status" value="1"/>
</dbReference>
<feature type="transmembrane region" description="Helical" evidence="11">
    <location>
        <begin position="537"/>
        <end position="556"/>
    </location>
</feature>
<evidence type="ECO:0000256" key="10">
    <source>
        <dbReference type="SAM" id="MobiDB-lite"/>
    </source>
</evidence>
<feature type="transmembrane region" description="Helical" evidence="11">
    <location>
        <begin position="403"/>
        <end position="425"/>
    </location>
</feature>
<feature type="transmembrane region" description="Helical" evidence="11">
    <location>
        <begin position="285"/>
        <end position="304"/>
    </location>
</feature>
<dbReference type="Pfam" id="PF00083">
    <property type="entry name" value="Sugar_tr"/>
    <property type="match status" value="1"/>
</dbReference>
<dbReference type="GO" id="GO:0016020">
    <property type="term" value="C:membrane"/>
    <property type="evidence" value="ECO:0007669"/>
    <property type="project" value="UniProtKB-SubCell"/>
</dbReference>
<evidence type="ECO:0000256" key="9">
    <source>
        <dbReference type="RuleBase" id="RU003346"/>
    </source>
</evidence>
<keyword evidence="7 11" id="KW-1133">Transmembrane helix</keyword>
<dbReference type="InterPro" id="IPR005829">
    <property type="entry name" value="Sugar_transporter_CS"/>
</dbReference>
<feature type="region of interest" description="Disordered" evidence="10">
    <location>
        <begin position="53"/>
        <end position="82"/>
    </location>
</feature>
<dbReference type="InterPro" id="IPR045262">
    <property type="entry name" value="STP/PLT_plant"/>
</dbReference>
<feature type="domain" description="Major facilitator superfamily (MFS) profile" evidence="12">
    <location>
        <begin position="108"/>
        <end position="560"/>
    </location>
</feature>
<protein>
    <recommendedName>
        <fullName evidence="12">Major facilitator superfamily (MFS) profile domain-containing protein</fullName>
    </recommendedName>
</protein>
<evidence type="ECO:0000256" key="3">
    <source>
        <dbReference type="ARBA" id="ARBA00022448"/>
    </source>
</evidence>
<comment type="caution">
    <text evidence="13">The sequence shown here is derived from an EMBL/GenBank/DDBJ whole genome shotgun (WGS) entry which is preliminary data.</text>
</comment>
<keyword evidence="3 9" id="KW-0813">Transport</keyword>
<dbReference type="NCBIfam" id="TIGR00879">
    <property type="entry name" value="SP"/>
    <property type="match status" value="1"/>
</dbReference>
<keyword evidence="8 11" id="KW-0472">Membrane</keyword>
<sequence length="601" mass="66336">MVDLEMEATFVRTSYEWEVSSLGMHHHCRRATRRGHLSLKYSSLSARPINPALHSARSSHRKHTPLASSSSLRRRRRRPGKMPGAVIVHHHTRYKTYPGEVTGFVFFCCLVASVGGCIFGYDIGLTAGLTSTDSFLAMFFPEIYRQQQERLITNQYCKFDSQVLTLFGSSLFLSAMVAAFFASPMARAFGRKWTLFVASVAYSVGAVLGGVAANFAMLITGRILLGVGVGLCIHASPLYISEMAPAQQRGMLNILFQLMITVGILSASLTNYWTSKITGGWGWRVGLAFGTVPAAVIALGSLAIPDTPMSLIQRGDTETARATLAKIRGVGDVRAEFEDLSAASEESKAVAHPWRELFFGGKYKPQLTFALLVPFFQQLTGINVIMFYAPVLFKTVGFRQDASLVSSVITGLVNVFSTFVAILTADKVGRRALFLQGGTQMIISQILVGTFIGLQFGLSGTGAMSEQYAMCIVLFVCVYVAGFAWSWGPMGWLIPSEVYPVAVRSPAQSVTVAVNMFFTAFISQIFLTLLCHLRFGLFYFFGGWVLLMTIFIATLLPETKCVPLEEVAHVWRKHWFWRKFVLDSSDARGAEMRKRIALEMS</sequence>
<dbReference type="PROSITE" id="PS00216">
    <property type="entry name" value="SUGAR_TRANSPORT_1"/>
    <property type="match status" value="1"/>
</dbReference>
<proteinExistence type="inferred from homology"/>
<dbReference type="InterPro" id="IPR005828">
    <property type="entry name" value="MFS_sugar_transport-like"/>
</dbReference>
<keyword evidence="6" id="KW-0769">Symport</keyword>
<keyword evidence="5 11" id="KW-0812">Transmembrane</keyword>
<dbReference type="InterPro" id="IPR003663">
    <property type="entry name" value="Sugar/inositol_transpt"/>
</dbReference>
<dbReference type="GO" id="GO:0015293">
    <property type="term" value="F:symporter activity"/>
    <property type="evidence" value="ECO:0007669"/>
    <property type="project" value="UniProtKB-KW"/>
</dbReference>
<evidence type="ECO:0000256" key="2">
    <source>
        <dbReference type="ARBA" id="ARBA00010992"/>
    </source>
</evidence>
<dbReference type="InterPro" id="IPR020846">
    <property type="entry name" value="MFS_dom"/>
</dbReference>
<dbReference type="InterPro" id="IPR044778">
    <property type="entry name" value="MFS_STP/MST-like_plant"/>
</dbReference>
<keyword evidence="14" id="KW-1185">Reference proteome</keyword>
<evidence type="ECO:0000313" key="14">
    <source>
        <dbReference type="Proteomes" id="UP000729402"/>
    </source>
</evidence>
<evidence type="ECO:0000256" key="4">
    <source>
        <dbReference type="ARBA" id="ARBA00022597"/>
    </source>
</evidence>
<dbReference type="Proteomes" id="UP000729402">
    <property type="component" value="Unassembled WGS sequence"/>
</dbReference>
<evidence type="ECO:0000256" key="6">
    <source>
        <dbReference type="ARBA" id="ARBA00022847"/>
    </source>
</evidence>
<dbReference type="PROSITE" id="PS00217">
    <property type="entry name" value="SUGAR_TRANSPORT_2"/>
    <property type="match status" value="1"/>
</dbReference>
<evidence type="ECO:0000256" key="8">
    <source>
        <dbReference type="ARBA" id="ARBA00023136"/>
    </source>
</evidence>
<feature type="transmembrane region" description="Helical" evidence="11">
    <location>
        <begin position="507"/>
        <end position="530"/>
    </location>
</feature>
<gene>
    <name evidence="13" type="ORF">GUJ93_ZPchr0006g42030</name>
</gene>
<evidence type="ECO:0000256" key="5">
    <source>
        <dbReference type="ARBA" id="ARBA00022692"/>
    </source>
</evidence>
<evidence type="ECO:0000259" key="12">
    <source>
        <dbReference type="PROSITE" id="PS50850"/>
    </source>
</evidence>
<evidence type="ECO:0000313" key="13">
    <source>
        <dbReference type="EMBL" id="KAG8069807.1"/>
    </source>
</evidence>
<comment type="similarity">
    <text evidence="2 9">Belongs to the major facilitator superfamily. Sugar transporter (TC 2.A.1.1) family.</text>
</comment>
<feature type="transmembrane region" description="Helical" evidence="11">
    <location>
        <begin position="252"/>
        <end position="273"/>
    </location>
</feature>
<feature type="transmembrane region" description="Helical" evidence="11">
    <location>
        <begin position="193"/>
        <end position="217"/>
    </location>
</feature>